<dbReference type="PIRSF" id="PIRSF004761">
    <property type="entry name" value="Hydrgn_mat_HypA"/>
    <property type="match status" value="1"/>
</dbReference>
<proteinExistence type="inferred from homology"/>
<evidence type="ECO:0000313" key="7">
    <source>
        <dbReference type="Proteomes" id="UP000603708"/>
    </source>
</evidence>
<feature type="binding site" evidence="5">
    <location>
        <position position="2"/>
    </location>
    <ligand>
        <name>Ni(2+)</name>
        <dbReference type="ChEBI" id="CHEBI:49786"/>
    </ligand>
</feature>
<evidence type="ECO:0000256" key="2">
    <source>
        <dbReference type="ARBA" id="ARBA00022596"/>
    </source>
</evidence>
<feature type="binding site" evidence="5">
    <location>
        <position position="93"/>
    </location>
    <ligand>
        <name>Zn(2+)</name>
        <dbReference type="ChEBI" id="CHEBI:29105"/>
    </ligand>
</feature>
<dbReference type="AlphaFoldDB" id="A0A919GLV4"/>
<comment type="function">
    <text evidence="5">Involved in the maturation of [NiFe] hydrogenases. Required for nickel insertion into the metal center of the hydrogenase.</text>
</comment>
<name>A0A919GLV4_9ACTN</name>
<gene>
    <name evidence="5 6" type="primary">hypA</name>
    <name evidence="6" type="ORF">GCM10018793_60110</name>
</gene>
<dbReference type="RefSeq" id="WP_189937483.1">
    <property type="nucleotide sequence ID" value="NZ_BNCD01000024.1"/>
</dbReference>
<dbReference type="EMBL" id="BNCD01000024">
    <property type="protein sequence ID" value="GHH86796.1"/>
    <property type="molecule type" value="Genomic_DNA"/>
</dbReference>
<feature type="binding site" evidence="5">
    <location>
        <position position="90"/>
    </location>
    <ligand>
        <name>Zn(2+)</name>
        <dbReference type="ChEBI" id="CHEBI:29105"/>
    </ligand>
</feature>
<reference evidence="6" key="2">
    <citation type="submission" date="2020-09" db="EMBL/GenBank/DDBJ databases">
        <authorList>
            <person name="Sun Q."/>
            <person name="Ohkuma M."/>
        </authorList>
    </citation>
    <scope>NUCLEOTIDE SEQUENCE</scope>
    <source>
        <strain evidence="6">JCM 5069</strain>
    </source>
</reference>
<feature type="binding site" evidence="5">
    <location>
        <position position="76"/>
    </location>
    <ligand>
        <name>Zn(2+)</name>
        <dbReference type="ChEBI" id="CHEBI:29105"/>
    </ligand>
</feature>
<keyword evidence="7" id="KW-1185">Reference proteome</keyword>
<evidence type="ECO:0000256" key="4">
    <source>
        <dbReference type="ARBA" id="ARBA00022833"/>
    </source>
</evidence>
<dbReference type="Gene3D" id="3.30.2320.80">
    <property type="match status" value="1"/>
</dbReference>
<dbReference type="Pfam" id="PF01155">
    <property type="entry name" value="HypA"/>
    <property type="match status" value="1"/>
</dbReference>
<dbReference type="PROSITE" id="PS01249">
    <property type="entry name" value="HYPA"/>
    <property type="match status" value="1"/>
</dbReference>
<dbReference type="GO" id="GO:0051604">
    <property type="term" value="P:protein maturation"/>
    <property type="evidence" value="ECO:0007669"/>
    <property type="project" value="InterPro"/>
</dbReference>
<evidence type="ECO:0000256" key="5">
    <source>
        <dbReference type="HAMAP-Rule" id="MF_00213"/>
    </source>
</evidence>
<keyword evidence="3 5" id="KW-0479">Metal-binding</keyword>
<dbReference type="InterPro" id="IPR020538">
    <property type="entry name" value="Hydgase_Ni_incorp_HypA/HybF_CS"/>
</dbReference>
<evidence type="ECO:0000313" key="6">
    <source>
        <dbReference type="EMBL" id="GHH86796.1"/>
    </source>
</evidence>
<evidence type="ECO:0000256" key="1">
    <source>
        <dbReference type="ARBA" id="ARBA00010748"/>
    </source>
</evidence>
<dbReference type="GO" id="GO:0016151">
    <property type="term" value="F:nickel cation binding"/>
    <property type="evidence" value="ECO:0007669"/>
    <property type="project" value="UniProtKB-UniRule"/>
</dbReference>
<organism evidence="6 7">
    <name type="scientific">Streptomyces sulfonofaciens</name>
    <dbReference type="NCBI Taxonomy" id="68272"/>
    <lineage>
        <taxon>Bacteria</taxon>
        <taxon>Bacillati</taxon>
        <taxon>Actinomycetota</taxon>
        <taxon>Actinomycetes</taxon>
        <taxon>Kitasatosporales</taxon>
        <taxon>Streptomycetaceae</taxon>
        <taxon>Streptomyces</taxon>
    </lineage>
</organism>
<accession>A0A919GLV4</accession>
<dbReference type="HAMAP" id="MF_00213">
    <property type="entry name" value="HypA_HybF"/>
    <property type="match status" value="1"/>
</dbReference>
<feature type="binding site" evidence="5">
    <location>
        <position position="73"/>
    </location>
    <ligand>
        <name>Zn(2+)</name>
        <dbReference type="ChEBI" id="CHEBI:29105"/>
    </ligand>
</feature>
<dbReference type="Proteomes" id="UP000603708">
    <property type="component" value="Unassembled WGS sequence"/>
</dbReference>
<keyword evidence="2 5" id="KW-0533">Nickel</keyword>
<protein>
    <recommendedName>
        <fullName evidence="5">Hydrogenase maturation factor HypA</fullName>
    </recommendedName>
</protein>
<comment type="caution">
    <text evidence="6">The sequence shown here is derived from an EMBL/GenBank/DDBJ whole genome shotgun (WGS) entry which is preliminary data.</text>
</comment>
<sequence length="118" mass="12349">MHELSIATALVERVQEVARRHGDAPVRTVRIRVGELAGVVPDALRFSFGLARAGTAADAALLLVEEVPARARCEPCGTAFAVGTPPFLWCPGCDTPASGVVSGRELEITAVELDEGAL</sequence>
<evidence type="ECO:0000256" key="3">
    <source>
        <dbReference type="ARBA" id="ARBA00022723"/>
    </source>
</evidence>
<dbReference type="PANTHER" id="PTHR34535:SF3">
    <property type="entry name" value="HYDROGENASE MATURATION FACTOR HYPA"/>
    <property type="match status" value="1"/>
</dbReference>
<keyword evidence="4 5" id="KW-0862">Zinc</keyword>
<dbReference type="InterPro" id="IPR000688">
    <property type="entry name" value="HypA/HybF"/>
</dbReference>
<dbReference type="GO" id="GO:0008270">
    <property type="term" value="F:zinc ion binding"/>
    <property type="evidence" value="ECO:0007669"/>
    <property type="project" value="UniProtKB-UniRule"/>
</dbReference>
<dbReference type="PANTHER" id="PTHR34535">
    <property type="entry name" value="HYDROGENASE MATURATION FACTOR HYPA"/>
    <property type="match status" value="1"/>
</dbReference>
<reference evidence="6" key="1">
    <citation type="journal article" date="2014" name="Int. J. Syst. Evol. Microbiol.">
        <title>Complete genome sequence of Corynebacterium casei LMG S-19264T (=DSM 44701T), isolated from a smear-ripened cheese.</title>
        <authorList>
            <consortium name="US DOE Joint Genome Institute (JGI-PGF)"/>
            <person name="Walter F."/>
            <person name="Albersmeier A."/>
            <person name="Kalinowski J."/>
            <person name="Ruckert C."/>
        </authorList>
    </citation>
    <scope>NUCLEOTIDE SEQUENCE</scope>
    <source>
        <strain evidence="6">JCM 5069</strain>
    </source>
</reference>
<comment type="similarity">
    <text evidence="1 5">Belongs to the HypA/HybF family.</text>
</comment>